<dbReference type="InterPro" id="IPR005273">
    <property type="entry name" value="Ura-DNA_glyco_family4"/>
</dbReference>
<keyword evidence="7" id="KW-0408">Iron</keyword>
<name>A0A7X4KJW6_9BURK</name>
<keyword evidence="3" id="KW-0004">4Fe-4S</keyword>
<dbReference type="Pfam" id="PF13566">
    <property type="entry name" value="DUF4130"/>
    <property type="match status" value="1"/>
</dbReference>
<evidence type="ECO:0000259" key="10">
    <source>
        <dbReference type="SMART" id="SM00986"/>
    </source>
</evidence>
<dbReference type="CDD" id="cd10030">
    <property type="entry name" value="UDG-F4_TTUDGA_SPO1dp_like"/>
    <property type="match status" value="1"/>
</dbReference>
<dbReference type="NCBIfam" id="TIGR03914">
    <property type="entry name" value="UDG_fam_dom"/>
    <property type="match status" value="1"/>
</dbReference>
<gene>
    <name evidence="11" type="ORF">GTP77_04055</name>
</gene>
<evidence type="ECO:0000256" key="2">
    <source>
        <dbReference type="ARBA" id="ARBA00019403"/>
    </source>
</evidence>
<evidence type="ECO:0000256" key="7">
    <source>
        <dbReference type="ARBA" id="ARBA00023004"/>
    </source>
</evidence>
<keyword evidence="8" id="KW-0411">Iron-sulfur</keyword>
<dbReference type="InterPro" id="IPR025404">
    <property type="entry name" value="DUF4130"/>
</dbReference>
<proteinExistence type="inferred from homology"/>
<evidence type="ECO:0000256" key="6">
    <source>
        <dbReference type="ARBA" id="ARBA00022801"/>
    </source>
</evidence>
<dbReference type="GO" id="GO:0046872">
    <property type="term" value="F:metal ion binding"/>
    <property type="evidence" value="ECO:0007669"/>
    <property type="project" value="UniProtKB-KW"/>
</dbReference>
<accession>A0A7X4KJW6</accession>
<keyword evidence="9" id="KW-0234">DNA repair</keyword>
<dbReference type="GO" id="GO:0051539">
    <property type="term" value="F:4 iron, 4 sulfur cluster binding"/>
    <property type="evidence" value="ECO:0007669"/>
    <property type="project" value="UniProtKB-KW"/>
</dbReference>
<evidence type="ECO:0000256" key="5">
    <source>
        <dbReference type="ARBA" id="ARBA00022763"/>
    </source>
</evidence>
<keyword evidence="5" id="KW-0227">DNA damage</keyword>
<dbReference type="Proteomes" id="UP000450676">
    <property type="component" value="Unassembled WGS sequence"/>
</dbReference>
<dbReference type="InterPro" id="IPR036895">
    <property type="entry name" value="Uracil-DNA_glycosylase-like_sf"/>
</dbReference>
<dbReference type="PANTHER" id="PTHR33693">
    <property type="entry name" value="TYPE-5 URACIL-DNA GLYCOSYLASE"/>
    <property type="match status" value="1"/>
</dbReference>
<comment type="similarity">
    <text evidence="1">Belongs to the uracil-DNA glycosylase (UDG) superfamily. Type 4 (UDGa) family.</text>
</comment>
<dbReference type="SUPFAM" id="SSF52141">
    <property type="entry name" value="Uracil-DNA glycosylase-like"/>
    <property type="match status" value="1"/>
</dbReference>
<evidence type="ECO:0000313" key="11">
    <source>
        <dbReference type="EMBL" id="MYN06504.1"/>
    </source>
</evidence>
<evidence type="ECO:0000256" key="3">
    <source>
        <dbReference type="ARBA" id="ARBA00022485"/>
    </source>
</evidence>
<dbReference type="Gene3D" id="3.40.470.10">
    <property type="entry name" value="Uracil-DNA glycosylase-like domain"/>
    <property type="match status" value="1"/>
</dbReference>
<dbReference type="SMART" id="SM00986">
    <property type="entry name" value="UDG"/>
    <property type="match status" value="1"/>
</dbReference>
<dbReference type="SMART" id="SM00987">
    <property type="entry name" value="UreE_C"/>
    <property type="match status" value="1"/>
</dbReference>
<evidence type="ECO:0000256" key="1">
    <source>
        <dbReference type="ARBA" id="ARBA00006521"/>
    </source>
</evidence>
<dbReference type="GO" id="GO:0097506">
    <property type="term" value="F:deaminated base DNA N-glycosylase activity"/>
    <property type="evidence" value="ECO:0007669"/>
    <property type="project" value="UniProtKB-ARBA"/>
</dbReference>
<evidence type="ECO:0000256" key="4">
    <source>
        <dbReference type="ARBA" id="ARBA00022723"/>
    </source>
</evidence>
<dbReference type="Pfam" id="PF03167">
    <property type="entry name" value="UDG"/>
    <property type="match status" value="1"/>
</dbReference>
<feature type="domain" description="Uracil-DNA glycosylase-like" evidence="10">
    <location>
        <begin position="311"/>
        <end position="471"/>
    </location>
</feature>
<evidence type="ECO:0000256" key="9">
    <source>
        <dbReference type="ARBA" id="ARBA00023204"/>
    </source>
</evidence>
<dbReference type="InterPro" id="IPR023875">
    <property type="entry name" value="DNA_repair_put"/>
</dbReference>
<dbReference type="AlphaFoldDB" id="A0A7X4KJW6"/>
<evidence type="ECO:0000256" key="8">
    <source>
        <dbReference type="ARBA" id="ARBA00023014"/>
    </source>
</evidence>
<dbReference type="InterPro" id="IPR005122">
    <property type="entry name" value="Uracil-DNA_glycosylase-like"/>
</dbReference>
<dbReference type="NCBIfam" id="TIGR00758">
    <property type="entry name" value="UDG_fam4"/>
    <property type="match status" value="1"/>
</dbReference>
<dbReference type="PANTHER" id="PTHR33693:SF9">
    <property type="entry name" value="TYPE-4 URACIL-DNA GLYCOSYLASE"/>
    <property type="match status" value="1"/>
</dbReference>
<dbReference type="EMBL" id="WWCU01000003">
    <property type="protein sequence ID" value="MYN06504.1"/>
    <property type="molecule type" value="Genomic_DNA"/>
</dbReference>
<dbReference type="InterPro" id="IPR051536">
    <property type="entry name" value="UDG_Type-4/5"/>
</dbReference>
<dbReference type="GO" id="GO:0006281">
    <property type="term" value="P:DNA repair"/>
    <property type="evidence" value="ECO:0007669"/>
    <property type="project" value="UniProtKB-KW"/>
</dbReference>
<reference evidence="11 12" key="1">
    <citation type="submission" date="2019-12" db="EMBL/GenBank/DDBJ databases">
        <title>Novel species isolated from a subtropical stream in China.</title>
        <authorList>
            <person name="Lu H."/>
        </authorList>
    </citation>
    <scope>NUCLEOTIDE SEQUENCE [LARGE SCALE GENOMIC DNA]</scope>
    <source>
        <strain evidence="11 12">FT127W</strain>
    </source>
</reference>
<sequence length="486" mass="53507">MDEPCELVAVADFDGWRAAARDLIVRRVPPGSVQWMAPGGGGDLFASASPEFPPSVPGPAAAPLPALRVPRELMALLQTASCYRAGDRWAFLYKVLWRWQQGQQEVMSMADEDGNRLQTMARAVRREEHDMHAYLRFRERPAGEGAPRFVAWFEPAHDVLPQVAQHFADRMGRATWLIATPDATVVWDGAALHATGALARSAADIEDAGEALWLTYYRSIFNPARLNPDVMHSHVRARFWKNMPEAALVPEMVSQAAAGARRVGQASAVGRRSGTTIPIAPEKAQPERQQPHTLDECRRCELWEHATQAVPGEGDRKARIMLVGEQPGDQEDLQGHPFVGPAGALLDSALAQAGVKRDSVYITNAVKHFKWEPRGKRRLHKTPAQKEILACRYWLEGELEQVAPQVVVALGSTALKAVLEDSYAALKDYMDAPMQHAGRWIIATYHPAYILRVPGAAEKARALAAMVEALRTAQALAEHGGLRAPR</sequence>
<organism evidence="11 12">
    <name type="scientific">Pseudoduganella aquatica</name>
    <dbReference type="NCBI Taxonomy" id="2660641"/>
    <lineage>
        <taxon>Bacteria</taxon>
        <taxon>Pseudomonadati</taxon>
        <taxon>Pseudomonadota</taxon>
        <taxon>Betaproteobacteria</taxon>
        <taxon>Burkholderiales</taxon>
        <taxon>Oxalobacteraceae</taxon>
        <taxon>Telluria group</taxon>
        <taxon>Pseudoduganella</taxon>
    </lineage>
</organism>
<dbReference type="RefSeq" id="WP_161070893.1">
    <property type="nucleotide sequence ID" value="NZ_WWCU01000003.1"/>
</dbReference>
<comment type="caution">
    <text evidence="11">The sequence shown here is derived from an EMBL/GenBank/DDBJ whole genome shotgun (WGS) entry which is preliminary data.</text>
</comment>
<evidence type="ECO:0000313" key="12">
    <source>
        <dbReference type="Proteomes" id="UP000450676"/>
    </source>
</evidence>
<keyword evidence="12" id="KW-1185">Reference proteome</keyword>
<keyword evidence="6" id="KW-0378">Hydrolase</keyword>
<protein>
    <recommendedName>
        <fullName evidence="2">Type-4 uracil-DNA glycosylase</fullName>
    </recommendedName>
</protein>
<keyword evidence="4" id="KW-0479">Metal-binding</keyword>
<dbReference type="NCBIfam" id="TIGR03915">
    <property type="entry name" value="SAM_7_link_chp"/>
    <property type="match status" value="1"/>
</dbReference>